<evidence type="ECO:0000256" key="2">
    <source>
        <dbReference type="ARBA" id="ARBA00022553"/>
    </source>
</evidence>
<dbReference type="InterPro" id="IPR016152">
    <property type="entry name" value="PTrfase/Anion_transptr"/>
</dbReference>
<protein>
    <submittedName>
        <fullName evidence="7">PTS sugar transporter subunit IIA</fullName>
    </submittedName>
</protein>
<evidence type="ECO:0000256" key="1">
    <source>
        <dbReference type="ARBA" id="ARBA00022448"/>
    </source>
</evidence>
<dbReference type="GO" id="GO:0008982">
    <property type="term" value="F:protein-N(PI)-phosphohistidine-sugar phosphotransferase activity"/>
    <property type="evidence" value="ECO:0007669"/>
    <property type="project" value="InterPro"/>
</dbReference>
<feature type="domain" description="PTS EIIA type-2" evidence="6">
    <location>
        <begin position="18"/>
        <end position="162"/>
    </location>
</feature>
<evidence type="ECO:0000256" key="4">
    <source>
        <dbReference type="ARBA" id="ARBA00022679"/>
    </source>
</evidence>
<evidence type="ECO:0000313" key="7">
    <source>
        <dbReference type="EMBL" id="HFH29840.1"/>
    </source>
</evidence>
<sequence length="163" mass="18330">MEYLKYARRSRTMVDFTGILDLSCIDIDVDAKNREEVIKKAVDVLQRAGKITQPDSIYHDIMAREQLASTAIGEGIAVPHALSDAMQNTVMAVLRLKSPIEYNAPDGKPVDLFFIMAGPKNDTAYHLKLLSRLARLLHDSHFREHARRAESAEVLATLLLEKE</sequence>
<keyword evidence="4" id="KW-0808">Transferase</keyword>
<dbReference type="InterPro" id="IPR002178">
    <property type="entry name" value="PTS_EIIA_type-2_dom"/>
</dbReference>
<gene>
    <name evidence="7" type="ORF">ENS59_10080</name>
</gene>
<accession>A0A7C3I1Z8</accession>
<keyword evidence="1" id="KW-0813">Transport</keyword>
<comment type="caution">
    <text evidence="7">The sequence shown here is derived from an EMBL/GenBank/DDBJ whole genome shotgun (WGS) entry which is preliminary data.</text>
</comment>
<dbReference type="EMBL" id="DSVL01000310">
    <property type="protein sequence ID" value="HFH29840.1"/>
    <property type="molecule type" value="Genomic_DNA"/>
</dbReference>
<dbReference type="GO" id="GO:0009401">
    <property type="term" value="P:phosphoenolpyruvate-dependent sugar phosphotransferase system"/>
    <property type="evidence" value="ECO:0007669"/>
    <property type="project" value="UniProtKB-KW"/>
</dbReference>
<dbReference type="GO" id="GO:0030295">
    <property type="term" value="F:protein kinase activator activity"/>
    <property type="evidence" value="ECO:0007669"/>
    <property type="project" value="TreeGrafter"/>
</dbReference>
<keyword evidence="5" id="KW-0598">Phosphotransferase system</keyword>
<proteinExistence type="predicted"/>
<dbReference type="CDD" id="cd00211">
    <property type="entry name" value="PTS_IIA_fru"/>
    <property type="match status" value="1"/>
</dbReference>
<dbReference type="SUPFAM" id="SSF55804">
    <property type="entry name" value="Phoshotransferase/anion transport protein"/>
    <property type="match status" value="1"/>
</dbReference>
<dbReference type="Gene3D" id="3.40.930.10">
    <property type="entry name" value="Mannitol-specific EII, Chain A"/>
    <property type="match status" value="1"/>
</dbReference>
<keyword evidence="2" id="KW-0597">Phosphoprotein</keyword>
<dbReference type="InterPro" id="IPR051541">
    <property type="entry name" value="PTS_SugarTrans_NitroReg"/>
</dbReference>
<dbReference type="NCBIfam" id="TIGR00848">
    <property type="entry name" value="fruA"/>
    <property type="match status" value="1"/>
</dbReference>
<reference evidence="7" key="1">
    <citation type="journal article" date="2020" name="mSystems">
        <title>Genome- and Community-Level Interaction Insights into Carbon Utilization and Element Cycling Functions of Hydrothermarchaeota in Hydrothermal Sediment.</title>
        <authorList>
            <person name="Zhou Z."/>
            <person name="Liu Y."/>
            <person name="Xu W."/>
            <person name="Pan J."/>
            <person name="Luo Z.H."/>
            <person name="Li M."/>
        </authorList>
    </citation>
    <scope>NUCLEOTIDE SEQUENCE [LARGE SCALE GENOMIC DNA]</scope>
    <source>
        <strain evidence="7">SpSt-503</strain>
    </source>
</reference>
<dbReference type="InterPro" id="IPR004715">
    <property type="entry name" value="PTS_IIA_fruc"/>
</dbReference>
<name>A0A7C3I1Z8_9SPIR</name>
<dbReference type="Pfam" id="PF00359">
    <property type="entry name" value="PTS_EIIA_2"/>
    <property type="match status" value="1"/>
</dbReference>
<evidence type="ECO:0000259" key="6">
    <source>
        <dbReference type="PROSITE" id="PS51094"/>
    </source>
</evidence>
<dbReference type="GO" id="GO:0016020">
    <property type="term" value="C:membrane"/>
    <property type="evidence" value="ECO:0007669"/>
    <property type="project" value="InterPro"/>
</dbReference>
<dbReference type="PANTHER" id="PTHR47738">
    <property type="entry name" value="PTS SYSTEM FRUCTOSE-LIKE EIIA COMPONENT-RELATED"/>
    <property type="match status" value="1"/>
</dbReference>
<dbReference type="PROSITE" id="PS51094">
    <property type="entry name" value="PTS_EIIA_TYPE_2"/>
    <property type="match status" value="1"/>
</dbReference>
<evidence type="ECO:0000256" key="5">
    <source>
        <dbReference type="ARBA" id="ARBA00022683"/>
    </source>
</evidence>
<keyword evidence="3 7" id="KW-0762">Sugar transport</keyword>
<dbReference type="PROSITE" id="PS00372">
    <property type="entry name" value="PTS_EIIA_TYPE_2_HIS"/>
    <property type="match status" value="1"/>
</dbReference>
<organism evidence="7">
    <name type="scientific">Gracilinema caldarium</name>
    <dbReference type="NCBI Taxonomy" id="215591"/>
    <lineage>
        <taxon>Bacteria</taxon>
        <taxon>Pseudomonadati</taxon>
        <taxon>Spirochaetota</taxon>
        <taxon>Spirochaetia</taxon>
        <taxon>Spirochaetales</taxon>
        <taxon>Breznakiellaceae</taxon>
        <taxon>Gracilinema</taxon>
    </lineage>
</organism>
<evidence type="ECO:0000256" key="3">
    <source>
        <dbReference type="ARBA" id="ARBA00022597"/>
    </source>
</evidence>
<dbReference type="AlphaFoldDB" id="A0A7C3I1Z8"/>
<dbReference type="PANTHER" id="PTHR47738:SF1">
    <property type="entry name" value="NITROGEN REGULATORY PROTEIN"/>
    <property type="match status" value="1"/>
</dbReference>